<dbReference type="EMBL" id="KZ350955">
    <property type="protein sequence ID" value="PIO63390.1"/>
    <property type="molecule type" value="Genomic_DNA"/>
</dbReference>
<dbReference type="OrthoDB" id="5864257at2759"/>
<reference evidence="2 3" key="1">
    <citation type="submission" date="2015-09" db="EMBL/GenBank/DDBJ databases">
        <title>Draft genome of the parasitic nematode Teladorsagia circumcincta isolate WARC Sus (inbred).</title>
        <authorList>
            <person name="Mitreva M."/>
        </authorList>
    </citation>
    <scope>NUCLEOTIDE SEQUENCE [LARGE SCALE GENOMIC DNA]</scope>
    <source>
        <strain evidence="2 3">S</strain>
    </source>
</reference>
<name>A0A2G9U1L9_TELCI</name>
<evidence type="ECO:0000259" key="1">
    <source>
        <dbReference type="Pfam" id="PF01266"/>
    </source>
</evidence>
<protein>
    <submittedName>
        <fullName evidence="2">FAD dependent oxidoreductase</fullName>
    </submittedName>
</protein>
<dbReference type="InterPro" id="IPR006076">
    <property type="entry name" value="FAD-dep_OxRdtase"/>
</dbReference>
<dbReference type="SUPFAM" id="SSF51905">
    <property type="entry name" value="FAD/NAD(P)-binding domain"/>
    <property type="match status" value="1"/>
</dbReference>
<gene>
    <name evidence="2" type="ORF">TELCIR_15008</name>
</gene>
<dbReference type="AlphaFoldDB" id="A0A2G9U1L9"/>
<accession>A0A2G9U1L9</accession>
<keyword evidence="3" id="KW-1185">Reference proteome</keyword>
<evidence type="ECO:0000313" key="3">
    <source>
        <dbReference type="Proteomes" id="UP000230423"/>
    </source>
</evidence>
<dbReference type="InterPro" id="IPR036188">
    <property type="entry name" value="FAD/NAD-bd_sf"/>
</dbReference>
<dbReference type="PANTHER" id="PTHR13847:SF187">
    <property type="entry name" value="DIMETHYLGLYCINE DEHYDROGENASE, MITOCHONDRIAL"/>
    <property type="match status" value="1"/>
</dbReference>
<dbReference type="Pfam" id="PF01266">
    <property type="entry name" value="DAO"/>
    <property type="match status" value="1"/>
</dbReference>
<evidence type="ECO:0000313" key="2">
    <source>
        <dbReference type="EMBL" id="PIO63390.1"/>
    </source>
</evidence>
<proteinExistence type="predicted"/>
<sequence length="316" mass="34486">MPRGKIRDNFTLTFPAANRTIIMSLTRVGRLRPSVMAMAIRSQSTHNVFALVMGGGVAGSSVAYHLTKRNIKDVILLEKEAVATPSGTSFHSPGLVSASHPAHRYKPILAYSVELYSKLQDETGEPLNFERAGTIRLATNPTRLQEFKRYVARDYYKEGDVCKTTLLSPEEVAEIAPVVNTKQILGALYTTNDGMISASGLNRALVTGAKAGGVQVINSTPKTVRYDKGKGLWHVELADGSLVTARNLLNAGGIWANDIARLSGHELPMVIAEHQYATLTVSHWFLLALCKLPICSSTCISCFFFSRLLLLLTLLL</sequence>
<dbReference type="GO" id="GO:0047865">
    <property type="term" value="F:dimethylglycine dehydrogenase activity"/>
    <property type="evidence" value="ECO:0007669"/>
    <property type="project" value="TreeGrafter"/>
</dbReference>
<organism evidence="2 3">
    <name type="scientific">Teladorsagia circumcincta</name>
    <name type="common">Brown stomach worm</name>
    <name type="synonym">Ostertagia circumcincta</name>
    <dbReference type="NCBI Taxonomy" id="45464"/>
    <lineage>
        <taxon>Eukaryota</taxon>
        <taxon>Metazoa</taxon>
        <taxon>Ecdysozoa</taxon>
        <taxon>Nematoda</taxon>
        <taxon>Chromadorea</taxon>
        <taxon>Rhabditida</taxon>
        <taxon>Rhabditina</taxon>
        <taxon>Rhabditomorpha</taxon>
        <taxon>Strongyloidea</taxon>
        <taxon>Trichostrongylidae</taxon>
        <taxon>Teladorsagia</taxon>
    </lineage>
</organism>
<dbReference type="Proteomes" id="UP000230423">
    <property type="component" value="Unassembled WGS sequence"/>
</dbReference>
<feature type="domain" description="FAD dependent oxidoreductase" evidence="1">
    <location>
        <begin position="51"/>
        <end position="279"/>
    </location>
</feature>
<dbReference type="GO" id="GO:0005759">
    <property type="term" value="C:mitochondrial matrix"/>
    <property type="evidence" value="ECO:0007669"/>
    <property type="project" value="TreeGrafter"/>
</dbReference>
<dbReference type="Gene3D" id="3.50.50.60">
    <property type="entry name" value="FAD/NAD(P)-binding domain"/>
    <property type="match status" value="2"/>
</dbReference>
<dbReference type="PANTHER" id="PTHR13847">
    <property type="entry name" value="SARCOSINE DEHYDROGENASE-RELATED"/>
    <property type="match status" value="1"/>
</dbReference>